<comment type="caution">
    <text evidence="10">The sequence shown here is derived from an EMBL/GenBank/DDBJ whole genome shotgun (WGS) entry which is preliminary data.</text>
</comment>
<dbReference type="Pfam" id="PF08284">
    <property type="entry name" value="RVP_2"/>
    <property type="match status" value="1"/>
</dbReference>
<evidence type="ECO:0000256" key="8">
    <source>
        <dbReference type="SAM" id="MobiDB-lite"/>
    </source>
</evidence>
<name>A0A5B6X324_9ROSI</name>
<dbReference type="CDD" id="cd09274">
    <property type="entry name" value="RNase_HI_RT_Ty3"/>
    <property type="match status" value="1"/>
</dbReference>
<dbReference type="SUPFAM" id="SSF56672">
    <property type="entry name" value="DNA/RNA polymerases"/>
    <property type="match status" value="1"/>
</dbReference>
<dbReference type="PANTHER" id="PTHR15503:SF45">
    <property type="entry name" value="RNA-DIRECTED DNA POLYMERASE HOMOLOG"/>
    <property type="match status" value="1"/>
</dbReference>
<dbReference type="OrthoDB" id="1751327at2759"/>
<keyword evidence="11" id="KW-1185">Reference proteome</keyword>
<evidence type="ECO:0000256" key="5">
    <source>
        <dbReference type="ARBA" id="ARBA00022759"/>
    </source>
</evidence>
<feature type="region of interest" description="Disordered" evidence="8">
    <location>
        <begin position="1"/>
        <end position="46"/>
    </location>
</feature>
<dbReference type="EC" id="2.7.7.49" evidence="1"/>
<evidence type="ECO:0000256" key="7">
    <source>
        <dbReference type="ARBA" id="ARBA00022918"/>
    </source>
</evidence>
<feature type="compositionally biased region" description="Basic and acidic residues" evidence="8">
    <location>
        <begin position="1"/>
        <end position="26"/>
    </location>
</feature>
<dbReference type="GO" id="GO:0016787">
    <property type="term" value="F:hydrolase activity"/>
    <property type="evidence" value="ECO:0007669"/>
    <property type="project" value="UniProtKB-KW"/>
</dbReference>
<evidence type="ECO:0000256" key="2">
    <source>
        <dbReference type="ARBA" id="ARBA00022679"/>
    </source>
</evidence>
<keyword evidence="5" id="KW-0255">Endonuclease</keyword>
<dbReference type="EMBL" id="SMMG02000001">
    <property type="protein sequence ID" value="KAA3487385.1"/>
    <property type="molecule type" value="Genomic_DNA"/>
</dbReference>
<dbReference type="PANTHER" id="PTHR15503">
    <property type="entry name" value="LDOC1 RELATED"/>
    <property type="match status" value="1"/>
</dbReference>
<dbReference type="GO" id="GO:0004519">
    <property type="term" value="F:endonuclease activity"/>
    <property type="evidence" value="ECO:0007669"/>
    <property type="project" value="UniProtKB-KW"/>
</dbReference>
<dbReference type="Pfam" id="PF17917">
    <property type="entry name" value="RT_RNaseH"/>
    <property type="match status" value="1"/>
</dbReference>
<dbReference type="Proteomes" id="UP000325315">
    <property type="component" value="Unassembled WGS sequence"/>
</dbReference>
<proteinExistence type="predicted"/>
<evidence type="ECO:0000256" key="1">
    <source>
        <dbReference type="ARBA" id="ARBA00012493"/>
    </source>
</evidence>
<keyword evidence="7" id="KW-0695">RNA-directed DNA polymerase</keyword>
<dbReference type="InterPro" id="IPR032567">
    <property type="entry name" value="RTL1-rel"/>
</dbReference>
<evidence type="ECO:0000259" key="9">
    <source>
        <dbReference type="Pfam" id="PF17917"/>
    </source>
</evidence>
<dbReference type="Gene3D" id="2.40.70.10">
    <property type="entry name" value="Acid Proteases"/>
    <property type="match status" value="1"/>
</dbReference>
<dbReference type="Gene3D" id="3.30.70.270">
    <property type="match status" value="1"/>
</dbReference>
<keyword evidence="2" id="KW-0808">Transferase</keyword>
<evidence type="ECO:0000256" key="6">
    <source>
        <dbReference type="ARBA" id="ARBA00022801"/>
    </source>
</evidence>
<keyword evidence="3" id="KW-0548">Nucleotidyltransferase</keyword>
<accession>A0A5B6X324</accession>
<dbReference type="AlphaFoldDB" id="A0A5B6X324"/>
<keyword evidence="6" id="KW-0378">Hydrolase</keyword>
<dbReference type="InterPro" id="IPR043128">
    <property type="entry name" value="Rev_trsase/Diguanyl_cyclase"/>
</dbReference>
<sequence>MIAEDVKRAECQNRDRERGKYNRDSEPSSSVQRPKKKATSDGPVRVGAPIASTEMLPCGDCGRRHLSEDAPNVITGTFFIFDVPHLALINIRSTHTYIASSIFGNLRIAIESTTSKVTVLSPLGKSIQVSKLYRDVPLVVQETVFLANLTELLFREFDLILGMDWLVKHQVSLDCATKRVVLRTEVDDEVLVIGERRDYLSNVIFVPVAEKLVQKGYEAFLVYVNISESRGSSLRDIRTVEFGIELFLGIALVSIAPCRMAPKKLTELKAQLQELLDRGFICPRASVFSKIDLRSGYHQLRFKEADVHKTVFRTRYGHYKFLVMPFSLMNVPTAFMDLMNQPKNVFEIRSFLGLARYYQWLVEGFSLIAVLLTKLLRKGVPFPESGKELVVYNDASHVSLGLVFALKIWRQYLYGGRCIIYIDHKSLKYLLTQKELKFRQHRWIELLKDYDSTIEYHPGKANVVANALSRRAMTDLRAMFARLILFDDGSLLAELQVKPTRIDRIRDKQLGDKSLSLRFRQIESGTTANFGLNSDGA</sequence>
<evidence type="ECO:0000256" key="3">
    <source>
        <dbReference type="ARBA" id="ARBA00022695"/>
    </source>
</evidence>
<protein>
    <recommendedName>
        <fullName evidence="1">RNA-directed DNA polymerase</fullName>
        <ecNumber evidence="1">2.7.7.49</ecNumber>
    </recommendedName>
</protein>
<dbReference type="InterPro" id="IPR021109">
    <property type="entry name" value="Peptidase_aspartic_dom_sf"/>
</dbReference>
<dbReference type="CDD" id="cd00303">
    <property type="entry name" value="retropepsin_like"/>
    <property type="match status" value="1"/>
</dbReference>
<dbReference type="InterPro" id="IPR041373">
    <property type="entry name" value="RT_RNaseH"/>
</dbReference>
<evidence type="ECO:0000256" key="4">
    <source>
        <dbReference type="ARBA" id="ARBA00022722"/>
    </source>
</evidence>
<organism evidence="10 11">
    <name type="scientific">Gossypium australe</name>
    <dbReference type="NCBI Taxonomy" id="47621"/>
    <lineage>
        <taxon>Eukaryota</taxon>
        <taxon>Viridiplantae</taxon>
        <taxon>Streptophyta</taxon>
        <taxon>Embryophyta</taxon>
        <taxon>Tracheophyta</taxon>
        <taxon>Spermatophyta</taxon>
        <taxon>Magnoliopsida</taxon>
        <taxon>eudicotyledons</taxon>
        <taxon>Gunneridae</taxon>
        <taxon>Pentapetalae</taxon>
        <taxon>rosids</taxon>
        <taxon>malvids</taxon>
        <taxon>Malvales</taxon>
        <taxon>Malvaceae</taxon>
        <taxon>Malvoideae</taxon>
        <taxon>Gossypium</taxon>
    </lineage>
</organism>
<evidence type="ECO:0000313" key="10">
    <source>
        <dbReference type="EMBL" id="KAA3487385.1"/>
    </source>
</evidence>
<evidence type="ECO:0000313" key="11">
    <source>
        <dbReference type="Proteomes" id="UP000325315"/>
    </source>
</evidence>
<keyword evidence="4" id="KW-0540">Nuclease</keyword>
<dbReference type="Gene3D" id="3.10.10.10">
    <property type="entry name" value="HIV Type 1 Reverse Transcriptase, subunit A, domain 1"/>
    <property type="match status" value="1"/>
</dbReference>
<feature type="domain" description="Reverse transcriptase RNase H-like" evidence="9">
    <location>
        <begin position="399"/>
        <end position="450"/>
    </location>
</feature>
<reference evidence="11" key="1">
    <citation type="journal article" date="2019" name="Plant Biotechnol. J.">
        <title>Genome sequencing of the Australian wild diploid species Gossypium australe highlights disease resistance and delayed gland morphogenesis.</title>
        <authorList>
            <person name="Cai Y."/>
            <person name="Cai X."/>
            <person name="Wang Q."/>
            <person name="Wang P."/>
            <person name="Zhang Y."/>
            <person name="Cai C."/>
            <person name="Xu Y."/>
            <person name="Wang K."/>
            <person name="Zhou Z."/>
            <person name="Wang C."/>
            <person name="Geng S."/>
            <person name="Li B."/>
            <person name="Dong Q."/>
            <person name="Hou Y."/>
            <person name="Wang H."/>
            <person name="Ai P."/>
            <person name="Liu Z."/>
            <person name="Yi F."/>
            <person name="Sun M."/>
            <person name="An G."/>
            <person name="Cheng J."/>
            <person name="Zhang Y."/>
            <person name="Shi Q."/>
            <person name="Xie Y."/>
            <person name="Shi X."/>
            <person name="Chang Y."/>
            <person name="Huang F."/>
            <person name="Chen Y."/>
            <person name="Hong S."/>
            <person name="Mi L."/>
            <person name="Sun Q."/>
            <person name="Zhang L."/>
            <person name="Zhou B."/>
            <person name="Peng R."/>
            <person name="Zhang X."/>
            <person name="Liu F."/>
        </authorList>
    </citation>
    <scope>NUCLEOTIDE SEQUENCE [LARGE SCALE GENOMIC DNA]</scope>
    <source>
        <strain evidence="11">cv. PA1801</strain>
    </source>
</reference>
<gene>
    <name evidence="10" type="ORF">EPI10_031214</name>
</gene>
<dbReference type="InterPro" id="IPR043502">
    <property type="entry name" value="DNA/RNA_pol_sf"/>
</dbReference>
<dbReference type="GO" id="GO:0003964">
    <property type="term" value="F:RNA-directed DNA polymerase activity"/>
    <property type="evidence" value="ECO:0007669"/>
    <property type="project" value="UniProtKB-KW"/>
</dbReference>